<accession>A0A0A8ZXZ1</accession>
<feature type="region of interest" description="Disordered" evidence="1">
    <location>
        <begin position="36"/>
        <end position="61"/>
    </location>
</feature>
<evidence type="ECO:0000313" key="2">
    <source>
        <dbReference type="EMBL" id="JAD43711.1"/>
    </source>
</evidence>
<proteinExistence type="predicted"/>
<organism evidence="2">
    <name type="scientific">Arundo donax</name>
    <name type="common">Giant reed</name>
    <name type="synonym">Donax arundinaceus</name>
    <dbReference type="NCBI Taxonomy" id="35708"/>
    <lineage>
        <taxon>Eukaryota</taxon>
        <taxon>Viridiplantae</taxon>
        <taxon>Streptophyta</taxon>
        <taxon>Embryophyta</taxon>
        <taxon>Tracheophyta</taxon>
        <taxon>Spermatophyta</taxon>
        <taxon>Magnoliopsida</taxon>
        <taxon>Liliopsida</taxon>
        <taxon>Poales</taxon>
        <taxon>Poaceae</taxon>
        <taxon>PACMAD clade</taxon>
        <taxon>Arundinoideae</taxon>
        <taxon>Arundineae</taxon>
        <taxon>Arundo</taxon>
    </lineage>
</organism>
<evidence type="ECO:0000256" key="1">
    <source>
        <dbReference type="SAM" id="MobiDB-lite"/>
    </source>
</evidence>
<dbReference type="EMBL" id="GBRH01254184">
    <property type="protein sequence ID" value="JAD43711.1"/>
    <property type="molecule type" value="Transcribed_RNA"/>
</dbReference>
<sequence>MGRCGAVQCEEMVQHGKQPPPPTSSCCCPLLKSSGGASSNIDDNPSSGSYGVLPPHQFVDV</sequence>
<reference evidence="2" key="1">
    <citation type="submission" date="2014-09" db="EMBL/GenBank/DDBJ databases">
        <authorList>
            <person name="Magalhaes I.L.F."/>
            <person name="Oliveira U."/>
            <person name="Santos F.R."/>
            <person name="Vidigal T.H.D.A."/>
            <person name="Brescovit A.D."/>
            <person name="Santos A.J."/>
        </authorList>
    </citation>
    <scope>NUCLEOTIDE SEQUENCE</scope>
    <source>
        <tissue evidence="2">Shoot tissue taken approximately 20 cm above the soil surface</tissue>
    </source>
</reference>
<feature type="compositionally biased region" description="Polar residues" evidence="1">
    <location>
        <begin position="36"/>
        <end position="49"/>
    </location>
</feature>
<protein>
    <submittedName>
        <fullName evidence="2">Uncharacterized protein</fullName>
    </submittedName>
</protein>
<name>A0A0A8ZXZ1_ARUDO</name>
<dbReference type="AlphaFoldDB" id="A0A0A8ZXZ1"/>
<reference evidence="2" key="2">
    <citation type="journal article" date="2015" name="Data Brief">
        <title>Shoot transcriptome of the giant reed, Arundo donax.</title>
        <authorList>
            <person name="Barrero R.A."/>
            <person name="Guerrero F.D."/>
            <person name="Moolhuijzen P."/>
            <person name="Goolsby J.A."/>
            <person name="Tidwell J."/>
            <person name="Bellgard S.E."/>
            <person name="Bellgard M.I."/>
        </authorList>
    </citation>
    <scope>NUCLEOTIDE SEQUENCE</scope>
    <source>
        <tissue evidence="2">Shoot tissue taken approximately 20 cm above the soil surface</tissue>
    </source>
</reference>